<evidence type="ECO:0000256" key="1">
    <source>
        <dbReference type="ARBA" id="ARBA00004173"/>
    </source>
</evidence>
<comment type="subcellular location">
    <subcellularLocation>
        <location evidence="1">Mitochondrion</location>
    </subcellularLocation>
</comment>
<dbReference type="OrthoDB" id="408933at2759"/>
<dbReference type="PANTHER" id="PTHR21338">
    <property type="entry name" value="MITOCHONDRIAL RIBOSOMAL PROTEIN L41"/>
    <property type="match status" value="1"/>
</dbReference>
<name>A0A9P0NYK1_ACAOB</name>
<dbReference type="AlphaFoldDB" id="A0A9P0NYK1"/>
<keyword evidence="3" id="KW-0809">Transit peptide</keyword>
<keyword evidence="6" id="KW-0687">Ribonucleoprotein</keyword>
<dbReference type="EMBL" id="CAKOFQ010006675">
    <property type="protein sequence ID" value="CAH1958048.1"/>
    <property type="molecule type" value="Genomic_DNA"/>
</dbReference>
<dbReference type="GO" id="GO:0006412">
    <property type="term" value="P:translation"/>
    <property type="evidence" value="ECO:0007669"/>
    <property type="project" value="TreeGrafter"/>
</dbReference>
<dbReference type="GO" id="GO:0003735">
    <property type="term" value="F:structural constituent of ribosome"/>
    <property type="evidence" value="ECO:0007669"/>
    <property type="project" value="InterPro"/>
</dbReference>
<evidence type="ECO:0000256" key="3">
    <source>
        <dbReference type="ARBA" id="ARBA00022946"/>
    </source>
</evidence>
<evidence type="ECO:0000256" key="4">
    <source>
        <dbReference type="ARBA" id="ARBA00022980"/>
    </source>
</evidence>
<keyword evidence="9" id="KW-1185">Reference proteome</keyword>
<accession>A0A9P0NYK1</accession>
<evidence type="ECO:0000256" key="5">
    <source>
        <dbReference type="ARBA" id="ARBA00023128"/>
    </source>
</evidence>
<evidence type="ECO:0000313" key="8">
    <source>
        <dbReference type="EMBL" id="CAH1958048.1"/>
    </source>
</evidence>
<evidence type="ECO:0000256" key="6">
    <source>
        <dbReference type="ARBA" id="ARBA00023274"/>
    </source>
</evidence>
<keyword evidence="5" id="KW-0496">Mitochondrion</keyword>
<evidence type="ECO:0000313" key="9">
    <source>
        <dbReference type="Proteomes" id="UP001152888"/>
    </source>
</evidence>
<feature type="compositionally biased region" description="Basic and acidic residues" evidence="7">
    <location>
        <begin position="137"/>
        <end position="148"/>
    </location>
</feature>
<dbReference type="GO" id="GO:0005762">
    <property type="term" value="C:mitochondrial large ribosomal subunit"/>
    <property type="evidence" value="ECO:0007669"/>
    <property type="project" value="InterPro"/>
</dbReference>
<evidence type="ECO:0000256" key="2">
    <source>
        <dbReference type="ARBA" id="ARBA00010152"/>
    </source>
</evidence>
<evidence type="ECO:0000256" key="7">
    <source>
        <dbReference type="SAM" id="MobiDB-lite"/>
    </source>
</evidence>
<comment type="similarity">
    <text evidence="2">Belongs to the mitochondrion-specific ribosomal protein mL41 family.</text>
</comment>
<organism evidence="8 9">
    <name type="scientific">Acanthoscelides obtectus</name>
    <name type="common">Bean weevil</name>
    <name type="synonym">Bruchus obtectus</name>
    <dbReference type="NCBI Taxonomy" id="200917"/>
    <lineage>
        <taxon>Eukaryota</taxon>
        <taxon>Metazoa</taxon>
        <taxon>Ecdysozoa</taxon>
        <taxon>Arthropoda</taxon>
        <taxon>Hexapoda</taxon>
        <taxon>Insecta</taxon>
        <taxon>Pterygota</taxon>
        <taxon>Neoptera</taxon>
        <taxon>Endopterygota</taxon>
        <taxon>Coleoptera</taxon>
        <taxon>Polyphaga</taxon>
        <taxon>Cucujiformia</taxon>
        <taxon>Chrysomeloidea</taxon>
        <taxon>Chrysomelidae</taxon>
        <taxon>Bruchinae</taxon>
        <taxon>Bruchini</taxon>
        <taxon>Acanthoscelides</taxon>
    </lineage>
</organism>
<dbReference type="InterPro" id="IPR019189">
    <property type="entry name" value="Ribosomal_mL41"/>
</dbReference>
<comment type="caution">
    <text evidence="8">The sequence shown here is derived from an EMBL/GenBank/DDBJ whole genome shotgun (WGS) entry which is preliminary data.</text>
</comment>
<reference evidence="8" key="1">
    <citation type="submission" date="2022-03" db="EMBL/GenBank/DDBJ databases">
        <authorList>
            <person name="Sayadi A."/>
        </authorList>
    </citation>
    <scope>NUCLEOTIDE SEQUENCE</scope>
</reference>
<sequence length="158" mass="18107">MSYFGVISRRISTTAVCNGKRNFKKFPIYNKRGSKIFKKQQMENPDPEVPVHKRGVRDVGYHNGETFVFIPEKIPEIIVPDLTNCKLKPYVSYRAPEVTQSEFTAEDLFYVVYAPKIVKDFKEGKLDENGQPLEPSPEEKLSSEEAKLKARQTGSDIF</sequence>
<keyword evidence="4" id="KW-0689">Ribosomal protein</keyword>
<dbReference type="Pfam" id="PF09809">
    <property type="entry name" value="MRP-L27"/>
    <property type="match status" value="1"/>
</dbReference>
<dbReference type="Proteomes" id="UP001152888">
    <property type="component" value="Unassembled WGS sequence"/>
</dbReference>
<evidence type="ECO:0008006" key="10">
    <source>
        <dbReference type="Google" id="ProtNLM"/>
    </source>
</evidence>
<dbReference type="PANTHER" id="PTHR21338:SF0">
    <property type="entry name" value="LARGE RIBOSOMAL SUBUNIT PROTEIN ML41"/>
    <property type="match status" value="1"/>
</dbReference>
<gene>
    <name evidence="8" type="ORF">ACAOBT_LOCUS2435</name>
</gene>
<proteinExistence type="inferred from homology"/>
<feature type="region of interest" description="Disordered" evidence="7">
    <location>
        <begin position="126"/>
        <end position="158"/>
    </location>
</feature>
<protein>
    <recommendedName>
        <fullName evidence="10">39S ribosomal protein L41, mitochondrial</fullName>
    </recommendedName>
</protein>